<dbReference type="CDD" id="cd06124">
    <property type="entry name" value="cupin_NimR-like_N"/>
    <property type="match status" value="1"/>
</dbReference>
<proteinExistence type="predicted"/>
<dbReference type="Proteomes" id="UP000323876">
    <property type="component" value="Unassembled WGS sequence"/>
</dbReference>
<protein>
    <recommendedName>
        <fullName evidence="5">HTH-type transcriptional regulator RipA</fullName>
    </recommendedName>
    <alternativeName>
        <fullName evidence="6">Repressor of iron proteins A</fullName>
    </alternativeName>
</protein>
<keyword evidence="4" id="KW-0804">Transcription</keyword>
<dbReference type="Gene3D" id="2.60.120.10">
    <property type="entry name" value="Jelly Rolls"/>
    <property type="match status" value="1"/>
</dbReference>
<evidence type="ECO:0000256" key="3">
    <source>
        <dbReference type="ARBA" id="ARBA00023125"/>
    </source>
</evidence>
<evidence type="ECO:0000313" key="9">
    <source>
        <dbReference type="Proteomes" id="UP000323876"/>
    </source>
</evidence>
<gene>
    <name evidence="8" type="ORF">F3087_29400</name>
</gene>
<dbReference type="SUPFAM" id="SSF51182">
    <property type="entry name" value="RmlC-like cupins"/>
    <property type="match status" value="1"/>
</dbReference>
<dbReference type="FunFam" id="1.10.10.60:FF:000132">
    <property type="entry name" value="AraC family transcriptional regulator"/>
    <property type="match status" value="1"/>
</dbReference>
<dbReference type="Pfam" id="PF12833">
    <property type="entry name" value="HTH_18"/>
    <property type="match status" value="1"/>
</dbReference>
<dbReference type="GO" id="GO:0043565">
    <property type="term" value="F:sequence-specific DNA binding"/>
    <property type="evidence" value="ECO:0007669"/>
    <property type="project" value="InterPro"/>
</dbReference>
<comment type="caution">
    <text evidence="8">The sequence shown here is derived from an EMBL/GenBank/DDBJ whole genome shotgun (WGS) entry which is preliminary data.</text>
</comment>
<evidence type="ECO:0000313" key="8">
    <source>
        <dbReference type="EMBL" id="KAA8885788.1"/>
    </source>
</evidence>
<dbReference type="EMBL" id="VXLC01000015">
    <property type="protein sequence ID" value="KAA8885788.1"/>
    <property type="molecule type" value="Genomic_DNA"/>
</dbReference>
<dbReference type="Gene3D" id="1.10.10.60">
    <property type="entry name" value="Homeodomain-like"/>
    <property type="match status" value="1"/>
</dbReference>
<evidence type="ECO:0000256" key="4">
    <source>
        <dbReference type="ARBA" id="ARBA00023163"/>
    </source>
</evidence>
<sequence length="230" mass="25298">MDLHRHPQGQLIYPSSGLLSIATESGVWITPANRVSWTPAGFDHEHRAYGETDVRTLLLPRALSLALPDRPTVSEASPLLRAAVLRLTDPRPPAKAAAFRLRQVIVDELLEAPEQPLHLPRPRDDRLRAVTDLLHADPADGSSLLELGRTVGAGERTLSRLFHTELGMSFHQWRAQLRVQHALVHLMDGRTVTQTASLCGWSNTASLISAFTAILGQTPGRYQAGLQRAD</sequence>
<dbReference type="InterPro" id="IPR018060">
    <property type="entry name" value="HTH_AraC"/>
</dbReference>
<keyword evidence="1" id="KW-0678">Repressor</keyword>
<evidence type="ECO:0000256" key="6">
    <source>
        <dbReference type="ARBA" id="ARBA00079449"/>
    </source>
</evidence>
<dbReference type="GO" id="GO:0003700">
    <property type="term" value="F:DNA-binding transcription factor activity"/>
    <property type="evidence" value="ECO:0007669"/>
    <property type="project" value="InterPro"/>
</dbReference>
<dbReference type="InterPro" id="IPR011051">
    <property type="entry name" value="RmlC_Cupin_sf"/>
</dbReference>
<name>A0A5N0E8P6_9NOCA</name>
<evidence type="ECO:0000256" key="1">
    <source>
        <dbReference type="ARBA" id="ARBA00022491"/>
    </source>
</evidence>
<organism evidence="8 9">
    <name type="scientific">Nocardia colli</name>
    <dbReference type="NCBI Taxonomy" id="2545717"/>
    <lineage>
        <taxon>Bacteria</taxon>
        <taxon>Bacillati</taxon>
        <taxon>Actinomycetota</taxon>
        <taxon>Actinomycetes</taxon>
        <taxon>Mycobacteriales</taxon>
        <taxon>Nocardiaceae</taxon>
        <taxon>Nocardia</taxon>
    </lineage>
</organism>
<keyword evidence="2" id="KW-0805">Transcription regulation</keyword>
<accession>A0A5N0E8P6</accession>
<dbReference type="SUPFAM" id="SSF46689">
    <property type="entry name" value="Homeodomain-like"/>
    <property type="match status" value="1"/>
</dbReference>
<dbReference type="PROSITE" id="PS01124">
    <property type="entry name" value="HTH_ARAC_FAMILY_2"/>
    <property type="match status" value="1"/>
</dbReference>
<evidence type="ECO:0000256" key="5">
    <source>
        <dbReference type="ARBA" id="ARBA00074140"/>
    </source>
</evidence>
<keyword evidence="3" id="KW-0238">DNA-binding</keyword>
<reference evidence="8 9" key="1">
    <citation type="submission" date="2019-09" db="EMBL/GenBank/DDBJ databases">
        <authorList>
            <person name="Wang X."/>
        </authorList>
    </citation>
    <scope>NUCLEOTIDE SEQUENCE [LARGE SCALE GENOMIC DNA]</scope>
    <source>
        <strain evidence="8 9">CICC 11023</strain>
    </source>
</reference>
<dbReference type="PANTHER" id="PTHR11019">
    <property type="entry name" value="HTH-TYPE TRANSCRIPTIONAL REGULATOR NIMR"/>
    <property type="match status" value="1"/>
</dbReference>
<dbReference type="InterPro" id="IPR014710">
    <property type="entry name" value="RmlC-like_jellyroll"/>
</dbReference>
<dbReference type="OrthoDB" id="2039152at2"/>
<feature type="domain" description="HTH araC/xylS-type" evidence="7">
    <location>
        <begin position="128"/>
        <end position="225"/>
    </location>
</feature>
<dbReference type="InterPro" id="IPR009057">
    <property type="entry name" value="Homeodomain-like_sf"/>
</dbReference>
<dbReference type="SMART" id="SM00342">
    <property type="entry name" value="HTH_ARAC"/>
    <property type="match status" value="1"/>
</dbReference>
<dbReference type="AlphaFoldDB" id="A0A5N0E8P6"/>
<keyword evidence="9" id="KW-1185">Reference proteome</keyword>
<evidence type="ECO:0000256" key="2">
    <source>
        <dbReference type="ARBA" id="ARBA00023015"/>
    </source>
</evidence>
<dbReference type="PANTHER" id="PTHR11019:SF199">
    <property type="entry name" value="HTH-TYPE TRANSCRIPTIONAL REGULATOR NIMR"/>
    <property type="match status" value="1"/>
</dbReference>
<evidence type="ECO:0000259" key="7">
    <source>
        <dbReference type="PROSITE" id="PS01124"/>
    </source>
</evidence>